<sequence>MPCVKSIKILLLKYSSYTMIKPDLPIASEIEESLIVISEPVRSEILDTYNTNSRELYIMITVASSIALFYILYNICT</sequence>
<organism evidence="2">
    <name type="scientific">viral metagenome</name>
    <dbReference type="NCBI Taxonomy" id="1070528"/>
    <lineage>
        <taxon>unclassified sequences</taxon>
        <taxon>metagenomes</taxon>
        <taxon>organismal metagenomes</taxon>
    </lineage>
</organism>
<dbReference type="EMBL" id="MN740009">
    <property type="protein sequence ID" value="QHT83464.1"/>
    <property type="molecule type" value="Genomic_DNA"/>
</dbReference>
<name>A0A6C0HSN0_9ZZZZ</name>
<accession>A0A6C0HSN0</accession>
<evidence type="ECO:0000256" key="1">
    <source>
        <dbReference type="SAM" id="Phobius"/>
    </source>
</evidence>
<proteinExistence type="predicted"/>
<evidence type="ECO:0000313" key="2">
    <source>
        <dbReference type="EMBL" id="QHT83464.1"/>
    </source>
</evidence>
<keyword evidence="1" id="KW-0812">Transmembrane</keyword>
<dbReference type="AlphaFoldDB" id="A0A6C0HSN0"/>
<keyword evidence="1" id="KW-1133">Transmembrane helix</keyword>
<feature type="transmembrane region" description="Helical" evidence="1">
    <location>
        <begin position="56"/>
        <end position="76"/>
    </location>
</feature>
<reference evidence="2" key="1">
    <citation type="journal article" date="2020" name="Nature">
        <title>Giant virus diversity and host interactions through global metagenomics.</title>
        <authorList>
            <person name="Schulz F."/>
            <person name="Roux S."/>
            <person name="Paez-Espino D."/>
            <person name="Jungbluth S."/>
            <person name="Walsh D.A."/>
            <person name="Denef V.J."/>
            <person name="McMahon K.D."/>
            <person name="Konstantinidis K.T."/>
            <person name="Eloe-Fadrosh E.A."/>
            <person name="Kyrpides N.C."/>
            <person name="Woyke T."/>
        </authorList>
    </citation>
    <scope>NUCLEOTIDE SEQUENCE</scope>
    <source>
        <strain evidence="2">GVMAG-M-3300023184-167</strain>
    </source>
</reference>
<protein>
    <submittedName>
        <fullName evidence="2">Uncharacterized protein</fullName>
    </submittedName>
</protein>
<keyword evidence="1" id="KW-0472">Membrane</keyword>